<feature type="transmembrane region" description="Helical" evidence="2">
    <location>
        <begin position="6"/>
        <end position="23"/>
    </location>
</feature>
<keyword evidence="5" id="KW-1185">Reference proteome</keyword>
<dbReference type="InterPro" id="IPR057708">
    <property type="entry name" value="DUF7948"/>
</dbReference>
<dbReference type="Pfam" id="PF25778">
    <property type="entry name" value="DUF7948"/>
    <property type="match status" value="1"/>
</dbReference>
<dbReference type="OrthoDB" id="9796428at2"/>
<feature type="domain" description="DUF7948" evidence="3">
    <location>
        <begin position="70"/>
        <end position="242"/>
    </location>
</feature>
<dbReference type="EMBL" id="SWCO01000010">
    <property type="protein sequence ID" value="TKB01504.1"/>
    <property type="molecule type" value="Genomic_DNA"/>
</dbReference>
<sequence length="242" mass="27015">MKRISFIAGMVVITVASGLLYLNTTRDEKKPLQDTHSVVKRDEKKLDVKYGNGDPKAPSSILSNVSEPQKSRLKEQQLEQDEPLTTDVFSSTSREGNSQSRIKVQLLDANKNAQTVTTGDIHKQPTSLLNYGFKRTKDVYSGIDVIEYVDGGKVDFDFHVTPEGNISDIEMRFSEASTVTMDSEGNLLITAYNGTTQYVSRPRAWQENDGQRQVLQSSYVVDGNLVSIDVPNYRSDKTLVID</sequence>
<protein>
    <recommendedName>
        <fullName evidence="3">DUF7948 domain-containing protein</fullName>
    </recommendedName>
</protein>
<evidence type="ECO:0000313" key="4">
    <source>
        <dbReference type="EMBL" id="TKB01504.1"/>
    </source>
</evidence>
<gene>
    <name evidence="4" type="ORF">E5672_16985</name>
</gene>
<dbReference type="Proteomes" id="UP000305471">
    <property type="component" value="Unassembled WGS sequence"/>
</dbReference>
<dbReference type="AlphaFoldDB" id="A0A4U0ZA54"/>
<feature type="compositionally biased region" description="Basic and acidic residues" evidence="1">
    <location>
        <begin position="30"/>
        <end position="48"/>
    </location>
</feature>
<feature type="region of interest" description="Disordered" evidence="1">
    <location>
        <begin position="30"/>
        <end position="99"/>
    </location>
</feature>
<accession>A0A4U0ZA54</accession>
<proteinExistence type="predicted"/>
<dbReference type="RefSeq" id="WP_136783329.1">
    <property type="nucleotide sequence ID" value="NZ_SWCO01000010.1"/>
</dbReference>
<evidence type="ECO:0000313" key="5">
    <source>
        <dbReference type="Proteomes" id="UP000305471"/>
    </source>
</evidence>
<comment type="caution">
    <text evidence="4">The sequence shown here is derived from an EMBL/GenBank/DDBJ whole genome shotgun (WGS) entry which is preliminary data.</text>
</comment>
<reference evidence="4 5" key="1">
    <citation type="submission" date="2019-04" db="EMBL/GenBank/DDBJ databases">
        <title>Alteromonas portus sp. nov., an alginate lyase-excreting marine bacterium.</title>
        <authorList>
            <person name="Huang H."/>
            <person name="Mo K."/>
            <person name="Bao S."/>
        </authorList>
    </citation>
    <scope>NUCLEOTIDE SEQUENCE [LARGE SCALE GENOMIC DNA]</scope>
    <source>
        <strain evidence="4 5">HB161718</strain>
    </source>
</reference>
<evidence type="ECO:0000256" key="2">
    <source>
        <dbReference type="SAM" id="Phobius"/>
    </source>
</evidence>
<evidence type="ECO:0000259" key="3">
    <source>
        <dbReference type="Pfam" id="PF25778"/>
    </source>
</evidence>
<organism evidence="4 5">
    <name type="scientific">Alteromonas portus</name>
    <dbReference type="NCBI Taxonomy" id="2565549"/>
    <lineage>
        <taxon>Bacteria</taxon>
        <taxon>Pseudomonadati</taxon>
        <taxon>Pseudomonadota</taxon>
        <taxon>Gammaproteobacteria</taxon>
        <taxon>Alteromonadales</taxon>
        <taxon>Alteromonadaceae</taxon>
        <taxon>Alteromonas/Salinimonas group</taxon>
        <taxon>Alteromonas</taxon>
    </lineage>
</organism>
<evidence type="ECO:0000256" key="1">
    <source>
        <dbReference type="SAM" id="MobiDB-lite"/>
    </source>
</evidence>
<feature type="compositionally biased region" description="Polar residues" evidence="1">
    <location>
        <begin position="87"/>
        <end position="99"/>
    </location>
</feature>
<keyword evidence="2" id="KW-0472">Membrane</keyword>
<keyword evidence="2" id="KW-1133">Transmembrane helix</keyword>
<name>A0A4U0ZA54_9ALTE</name>
<keyword evidence="2" id="KW-0812">Transmembrane</keyword>